<evidence type="ECO:0000313" key="9">
    <source>
        <dbReference type="EMBL" id="BAN03783.1"/>
    </source>
</evidence>
<comment type="subcellular location">
    <subcellularLocation>
        <location evidence="1">Cell membrane</location>
        <topology evidence="1">Multi-pass membrane protein</topology>
    </subcellularLocation>
</comment>
<feature type="transmembrane region" description="Helical" evidence="8">
    <location>
        <begin position="197"/>
        <end position="219"/>
    </location>
</feature>
<feature type="transmembrane region" description="Helical" evidence="8">
    <location>
        <begin position="20"/>
        <end position="41"/>
    </location>
</feature>
<dbReference type="RefSeq" id="WP_015443030.1">
    <property type="nucleotide sequence ID" value="NC_020520.1"/>
</dbReference>
<gene>
    <name evidence="9" type="ORF">YM304_34690</name>
</gene>
<dbReference type="Pfam" id="PF01032">
    <property type="entry name" value="FecCD"/>
    <property type="match status" value="1"/>
</dbReference>
<feature type="transmembrane region" description="Helical" evidence="8">
    <location>
        <begin position="93"/>
        <end position="112"/>
    </location>
</feature>
<accession>A0A6C7EBU0</accession>
<dbReference type="InterPro" id="IPR000522">
    <property type="entry name" value="ABC_transptr_permease_BtuC"/>
</dbReference>
<dbReference type="InterPro" id="IPR037294">
    <property type="entry name" value="ABC_BtuC-like"/>
</dbReference>
<dbReference type="PANTHER" id="PTHR30472">
    <property type="entry name" value="FERRIC ENTEROBACTIN TRANSPORT SYSTEM PERMEASE PROTEIN"/>
    <property type="match status" value="1"/>
</dbReference>
<feature type="transmembrane region" description="Helical" evidence="8">
    <location>
        <begin position="118"/>
        <end position="136"/>
    </location>
</feature>
<protein>
    <submittedName>
        <fullName evidence="9">Iron siderophore ABC transporter permease protein</fullName>
    </submittedName>
</protein>
<dbReference type="GO" id="GO:0033214">
    <property type="term" value="P:siderophore-iron import into cell"/>
    <property type="evidence" value="ECO:0007669"/>
    <property type="project" value="TreeGrafter"/>
</dbReference>
<name>A0A6C7EBU0_ILUCY</name>
<dbReference type="KEGG" id="aym:YM304_34690"/>
<feature type="transmembrane region" description="Helical" evidence="8">
    <location>
        <begin position="61"/>
        <end position="81"/>
    </location>
</feature>
<dbReference type="SUPFAM" id="SSF81345">
    <property type="entry name" value="ABC transporter involved in vitamin B12 uptake, BtuC"/>
    <property type="match status" value="1"/>
</dbReference>
<keyword evidence="6 8" id="KW-1133">Transmembrane helix</keyword>
<evidence type="ECO:0000256" key="4">
    <source>
        <dbReference type="ARBA" id="ARBA00022475"/>
    </source>
</evidence>
<dbReference type="CDD" id="cd06550">
    <property type="entry name" value="TM_ABC_iron-siderophores_like"/>
    <property type="match status" value="1"/>
</dbReference>
<evidence type="ECO:0000256" key="5">
    <source>
        <dbReference type="ARBA" id="ARBA00022692"/>
    </source>
</evidence>
<dbReference type="Proteomes" id="UP000011863">
    <property type="component" value="Chromosome"/>
</dbReference>
<evidence type="ECO:0000313" key="10">
    <source>
        <dbReference type="Proteomes" id="UP000011863"/>
    </source>
</evidence>
<evidence type="ECO:0000256" key="1">
    <source>
        <dbReference type="ARBA" id="ARBA00004651"/>
    </source>
</evidence>
<dbReference type="GO" id="GO:0005886">
    <property type="term" value="C:plasma membrane"/>
    <property type="evidence" value="ECO:0007669"/>
    <property type="project" value="UniProtKB-SubCell"/>
</dbReference>
<keyword evidence="5 8" id="KW-0812">Transmembrane</keyword>
<evidence type="ECO:0000256" key="8">
    <source>
        <dbReference type="SAM" id="Phobius"/>
    </source>
</evidence>
<feature type="transmembrane region" description="Helical" evidence="8">
    <location>
        <begin position="279"/>
        <end position="300"/>
    </location>
</feature>
<dbReference type="EMBL" id="AP012057">
    <property type="protein sequence ID" value="BAN03783.1"/>
    <property type="molecule type" value="Genomic_DNA"/>
</dbReference>
<evidence type="ECO:0000256" key="3">
    <source>
        <dbReference type="ARBA" id="ARBA00022448"/>
    </source>
</evidence>
<dbReference type="AlphaFoldDB" id="A0A6C7EBU0"/>
<comment type="similarity">
    <text evidence="2">Belongs to the binding-protein-dependent transport system permease family. FecCD subfamily.</text>
</comment>
<keyword evidence="10" id="KW-1185">Reference proteome</keyword>
<dbReference type="GO" id="GO:0022857">
    <property type="term" value="F:transmembrane transporter activity"/>
    <property type="evidence" value="ECO:0007669"/>
    <property type="project" value="InterPro"/>
</dbReference>
<proteinExistence type="inferred from homology"/>
<feature type="transmembrane region" description="Helical" evidence="8">
    <location>
        <begin position="148"/>
        <end position="168"/>
    </location>
</feature>
<dbReference type="PANTHER" id="PTHR30472:SF27">
    <property type="entry name" value="PETROBACTIN IMPORT SYSTEM PERMEASE PROTEIN YCLN"/>
    <property type="match status" value="1"/>
</dbReference>
<sequence>MLVRRSGEHSPPGRRAAIPIALAGLAVASLLSLFVGVVNVAPWSIFESDTDAYRALVIARIPRLIALLLAGSSLAVAGVIMQQVTRNRFVSPSTAGTVESAVLGIVLATLWFPSNSLLTRMLVAIATSLVGTFVFVRLLKRIRIVDIIVVPLLGLMFSAVVSAITVFLAYRSDLLQLVDVWTTGSFSRVLRGRYEPLYAVLVGGVVAYVFAARFTVVGLGEQFAKNLGVNYHAVLNLGLVIASVNTAVVVVVVGAIPFLGLIVPNVVSMIAGDNLSRTLPITAIAGAGFVLACDVVGRIVRHPYEVPVGTIAGVLGALAFVVLILRARTDLTA</sequence>
<dbReference type="Gene3D" id="1.10.3470.10">
    <property type="entry name" value="ABC transporter involved in vitamin B12 uptake, BtuC"/>
    <property type="match status" value="1"/>
</dbReference>
<evidence type="ECO:0000256" key="6">
    <source>
        <dbReference type="ARBA" id="ARBA00022989"/>
    </source>
</evidence>
<organism evidence="9 10">
    <name type="scientific">Ilumatobacter coccineus (strain NBRC 103263 / KCTC 29153 / YM16-304)</name>
    <dbReference type="NCBI Taxonomy" id="1313172"/>
    <lineage>
        <taxon>Bacteria</taxon>
        <taxon>Bacillati</taxon>
        <taxon>Actinomycetota</taxon>
        <taxon>Acidimicrobiia</taxon>
        <taxon>Acidimicrobiales</taxon>
        <taxon>Ilumatobacteraceae</taxon>
        <taxon>Ilumatobacter</taxon>
    </lineage>
</organism>
<keyword evidence="4" id="KW-1003">Cell membrane</keyword>
<evidence type="ECO:0000256" key="7">
    <source>
        <dbReference type="ARBA" id="ARBA00023136"/>
    </source>
</evidence>
<keyword evidence="7 8" id="KW-0472">Membrane</keyword>
<feature type="transmembrane region" description="Helical" evidence="8">
    <location>
        <begin position="306"/>
        <end position="325"/>
    </location>
</feature>
<evidence type="ECO:0000256" key="2">
    <source>
        <dbReference type="ARBA" id="ARBA00007935"/>
    </source>
</evidence>
<feature type="transmembrane region" description="Helical" evidence="8">
    <location>
        <begin position="239"/>
        <end position="267"/>
    </location>
</feature>
<reference evidence="9 10" key="1">
    <citation type="journal article" date="2013" name="Int. J. Syst. Evol. Microbiol.">
        <title>Ilumatobacter nonamiense sp. nov. and Ilumatobacter coccineum sp. nov., isolated from seashore sand.</title>
        <authorList>
            <person name="Matsumoto A."/>
            <person name="Kasai H."/>
            <person name="Matsuo Y."/>
            <person name="Shizuri Y."/>
            <person name="Ichikawa N."/>
            <person name="Fujita N."/>
            <person name="Omura S."/>
            <person name="Takahashi Y."/>
        </authorList>
    </citation>
    <scope>NUCLEOTIDE SEQUENCE [LARGE SCALE GENOMIC DNA]</scope>
    <source>
        <strain evidence="10">NBRC 103263 / KCTC 29153 / YM16-304</strain>
    </source>
</reference>
<keyword evidence="3" id="KW-0813">Transport</keyword>